<proteinExistence type="predicted"/>
<keyword evidence="3" id="KW-1185">Reference proteome</keyword>
<protein>
    <submittedName>
        <fullName evidence="2">Uncharacterized protein</fullName>
    </submittedName>
</protein>
<dbReference type="AlphaFoldDB" id="A0A4S4L5M5"/>
<comment type="caution">
    <text evidence="2">The sequence shown here is derived from an EMBL/GenBank/DDBJ whole genome shotgun (WGS) entry which is preliminary data.</text>
</comment>
<name>A0A4S4L5M5_9AGAM</name>
<dbReference type="EMBL" id="SGPL01000864">
    <property type="protein sequence ID" value="THH06577.1"/>
    <property type="molecule type" value="Genomic_DNA"/>
</dbReference>
<evidence type="ECO:0000313" key="2">
    <source>
        <dbReference type="EMBL" id="THH06577.1"/>
    </source>
</evidence>
<evidence type="ECO:0000256" key="1">
    <source>
        <dbReference type="SAM" id="MobiDB-lite"/>
    </source>
</evidence>
<evidence type="ECO:0000313" key="3">
    <source>
        <dbReference type="Proteomes" id="UP000310158"/>
    </source>
</evidence>
<dbReference type="OrthoDB" id="10648962at2759"/>
<gene>
    <name evidence="2" type="ORF">EW146_g9572</name>
</gene>
<accession>A0A4S4L5M5</accession>
<dbReference type="Proteomes" id="UP000310158">
    <property type="component" value="Unassembled WGS sequence"/>
</dbReference>
<organism evidence="2 3">
    <name type="scientific">Bondarzewia mesenterica</name>
    <dbReference type="NCBI Taxonomy" id="1095465"/>
    <lineage>
        <taxon>Eukaryota</taxon>
        <taxon>Fungi</taxon>
        <taxon>Dikarya</taxon>
        <taxon>Basidiomycota</taxon>
        <taxon>Agaricomycotina</taxon>
        <taxon>Agaricomycetes</taxon>
        <taxon>Russulales</taxon>
        <taxon>Bondarzewiaceae</taxon>
        <taxon>Bondarzewia</taxon>
    </lineage>
</organism>
<feature type="region of interest" description="Disordered" evidence="1">
    <location>
        <begin position="1"/>
        <end position="68"/>
    </location>
</feature>
<reference evidence="2 3" key="1">
    <citation type="submission" date="2019-02" db="EMBL/GenBank/DDBJ databases">
        <title>Genome sequencing of the rare red list fungi Bondarzewia mesenterica.</title>
        <authorList>
            <person name="Buettner E."/>
            <person name="Kellner H."/>
        </authorList>
    </citation>
    <scope>NUCLEOTIDE SEQUENCE [LARGE SCALE GENOMIC DNA]</scope>
    <source>
        <strain evidence="2 3">DSM 108281</strain>
    </source>
</reference>
<sequence length="157" mass="16882">MSANSDSPPSPSRSPSQSSGPNSSSTSSSSSLSLPLQHLSLDRMHSSEDDPMLPPSPQGTRPGAYYSKLSLMPEPIDEDAVMLDWEMDDEDQADASGGKLQHALTFCLSFPGCLRSSLHPLKELCARLYARPWLSLPACSEGSCRRKHVVRPASVGP</sequence>
<feature type="compositionally biased region" description="Low complexity" evidence="1">
    <location>
        <begin position="1"/>
        <end position="39"/>
    </location>
</feature>